<dbReference type="VEuPathDB" id="PlasmoDB:POWCR01_000187900"/>
<sequence>MNHCSVCSSNAKLKAEICKIIKNYRLYEQFRVHDSQNKYCRYFKRWLFKEKYRFGQNRQGDVNDFCSIKEYLFGKNKIYLDRNKCLFYNNKREYYLKTILKYIASISPTTTFNQDYFKIHEDCAFSNYEKTFPEIICPGNDTCSKDEKTEAEPGATCPSSKSGLEPRAEASHEIAAEHTITNCSYNEIFLSSAITLLVTVLIFFVLYRFSPFGTWLYSRLKKKNILLKNEDDHINEDLSEFHLINTERNLENNRHYIGY</sequence>
<dbReference type="Pfam" id="PF05795">
    <property type="entry name" value="Plasmodium_Vir"/>
    <property type="match status" value="1"/>
</dbReference>
<evidence type="ECO:0000313" key="3">
    <source>
        <dbReference type="Proteomes" id="UP000242942"/>
    </source>
</evidence>
<dbReference type="OrthoDB" id="10341454at2759"/>
<reference evidence="2 3" key="1">
    <citation type="submission" date="2016-06" db="EMBL/GenBank/DDBJ databases">
        <authorList>
            <consortium name="Pathogen Informatics"/>
        </authorList>
    </citation>
    <scope>NUCLEOTIDE SEQUENCE [LARGE SCALE GENOMIC DNA]</scope>
    <source>
        <strain evidence="2">PocGH01</strain>
    </source>
</reference>
<evidence type="ECO:0000313" key="2">
    <source>
        <dbReference type="EMBL" id="SBT83726.1"/>
    </source>
</evidence>
<name>A0A1D3JDB1_PLAOA</name>
<keyword evidence="1" id="KW-0472">Membrane</keyword>
<proteinExistence type="predicted"/>
<keyword evidence="1" id="KW-0812">Transmembrane</keyword>
<keyword evidence="3" id="KW-1185">Reference proteome</keyword>
<evidence type="ECO:0000256" key="1">
    <source>
        <dbReference type="SAM" id="Phobius"/>
    </source>
</evidence>
<dbReference type="InterPro" id="IPR008780">
    <property type="entry name" value="Plasmodium_Vir"/>
</dbReference>
<keyword evidence="1" id="KW-1133">Transmembrane helix</keyword>
<dbReference type="Proteomes" id="UP000242942">
    <property type="component" value="Unassembled WGS sequence"/>
</dbReference>
<accession>A0A1D3JDB1</accession>
<dbReference type="EMBL" id="FLRI01000188">
    <property type="protein sequence ID" value="SBT83726.1"/>
    <property type="molecule type" value="Genomic_DNA"/>
</dbReference>
<feature type="transmembrane region" description="Helical" evidence="1">
    <location>
        <begin position="188"/>
        <end position="209"/>
    </location>
</feature>
<dbReference type="VEuPathDB" id="PlasmoDB:PocGH01_00031000"/>
<dbReference type="AlphaFoldDB" id="A0A1D3JDB1"/>
<protein>
    <submittedName>
        <fullName evidence="2">PIR protein</fullName>
    </submittedName>
</protein>
<gene>
    <name evidence="2" type="primary">PocGH01_00031000</name>
    <name evidence="2" type="ORF">POCGH01_00031000</name>
</gene>
<organism evidence="2 3">
    <name type="scientific">Plasmodium ovale</name>
    <name type="common">malaria parasite P. ovale</name>
    <dbReference type="NCBI Taxonomy" id="36330"/>
    <lineage>
        <taxon>Eukaryota</taxon>
        <taxon>Sar</taxon>
        <taxon>Alveolata</taxon>
        <taxon>Apicomplexa</taxon>
        <taxon>Aconoidasida</taxon>
        <taxon>Haemosporida</taxon>
        <taxon>Plasmodiidae</taxon>
        <taxon>Plasmodium</taxon>
        <taxon>Plasmodium (Plasmodium)</taxon>
    </lineage>
</organism>